<dbReference type="GO" id="GO:0019212">
    <property type="term" value="F:phosphatase inhibitor activity"/>
    <property type="evidence" value="ECO:0007669"/>
    <property type="project" value="TreeGrafter"/>
</dbReference>
<feature type="compositionally biased region" description="Acidic residues" evidence="2">
    <location>
        <begin position="186"/>
        <end position="195"/>
    </location>
</feature>
<dbReference type="OrthoDB" id="21413at2759"/>
<sequence>MARTTKDSFLDLEKYRQQLEDNIARLRKSLQHWQTWDAEYDGLKEEILSADPAPNRDELISIARNYDADLVRGKEIEEILGIGTQRTAEQVVNLLDRRLDYVQQNIKTLEKQVATAEEKLAKATIISTPDVRNEEGLPLTEIIEELDDDGNVISSRLSTPGSVKPQLLEVLHKAGIIEPASKDESNIAEEAEDDATASKTSKTVGTIPLPTETKTVDTKPSSSATSQKPVQKSVEFTNHSKTESAESKLTMSPAAKRLEELMQSAKESEKLSSEPAIIPTDESPEDAALRRDMLQYGMSEVGSVVAEINLEDGSDWESEDYADDSDSDDDEDQFGRSTRPVVDDELRQRMIELEEKLGVRMLENVGKSADDYGMVQEGIGRISIHGEDAKDAGKGFLTTSSKEKVKNSKSVKSTPSNDSSRKSVRFAEELDISPAPEKPITSSSKMEIKAAPVGDIVERKAPSQSSPAPASAAPAQKKASRFKTSRTSSSNTTNGFSTGTSIATPHSSLKFFPATPPTPKPFSQPIAFAPAIENPRPVPTGPANRTLAPNVIERDVALNTNAAAPDEFDSQLLHQEVATEYHRIRNKMIGKQGGFLKEEEGEIVPFTEEEGGPKKLSRFKAARLAKS</sequence>
<evidence type="ECO:0000313" key="5">
    <source>
        <dbReference type="Proteomes" id="UP000672032"/>
    </source>
</evidence>
<feature type="domain" description="DUF3835" evidence="3">
    <location>
        <begin position="547"/>
        <end position="624"/>
    </location>
</feature>
<dbReference type="GO" id="GO:0000122">
    <property type="term" value="P:negative regulation of transcription by RNA polymerase II"/>
    <property type="evidence" value="ECO:0007669"/>
    <property type="project" value="TreeGrafter"/>
</dbReference>
<dbReference type="Pfam" id="PF13758">
    <property type="entry name" value="Prefoldin_3"/>
    <property type="match status" value="1"/>
</dbReference>
<feature type="compositionally biased region" description="Low complexity" evidence="2">
    <location>
        <begin position="462"/>
        <end position="477"/>
    </location>
</feature>
<feature type="compositionally biased region" description="Basic and acidic residues" evidence="2">
    <location>
        <begin position="419"/>
        <end position="428"/>
    </location>
</feature>
<dbReference type="InterPro" id="IPR052255">
    <property type="entry name" value="RNA_pol_II_subunit5-mediator"/>
</dbReference>
<feature type="region of interest" description="Disordered" evidence="2">
    <location>
        <begin position="309"/>
        <end position="341"/>
    </location>
</feature>
<dbReference type="PANTHER" id="PTHR15111">
    <property type="entry name" value="RNA POLYMERASE II SUBUNIT 5-MEDIATING PROTEIN NNX3"/>
    <property type="match status" value="1"/>
</dbReference>
<dbReference type="AlphaFoldDB" id="A0A8A3PII1"/>
<dbReference type="Pfam" id="PF12927">
    <property type="entry name" value="DUF3835"/>
    <property type="match status" value="1"/>
</dbReference>
<dbReference type="GO" id="GO:0003682">
    <property type="term" value="F:chromatin binding"/>
    <property type="evidence" value="ECO:0007669"/>
    <property type="project" value="TreeGrafter"/>
</dbReference>
<keyword evidence="1" id="KW-0175">Coiled coil</keyword>
<proteinExistence type="predicted"/>
<evidence type="ECO:0000313" key="4">
    <source>
        <dbReference type="EMBL" id="QSZ35147.1"/>
    </source>
</evidence>
<dbReference type="EMBL" id="CP063409">
    <property type="protein sequence ID" value="QSZ35147.1"/>
    <property type="molecule type" value="Genomic_DNA"/>
</dbReference>
<keyword evidence="5" id="KW-1185">Reference proteome</keyword>
<protein>
    <recommendedName>
        <fullName evidence="3">DUF3835 domain-containing protein</fullName>
    </recommendedName>
</protein>
<evidence type="ECO:0000256" key="2">
    <source>
        <dbReference type="SAM" id="MobiDB-lite"/>
    </source>
</evidence>
<evidence type="ECO:0000256" key="1">
    <source>
        <dbReference type="SAM" id="Coils"/>
    </source>
</evidence>
<feature type="compositionally biased region" description="Basic and acidic residues" evidence="2">
    <location>
        <begin position="256"/>
        <end position="272"/>
    </location>
</feature>
<gene>
    <name evidence="4" type="ORF">DSL72_008012</name>
</gene>
<dbReference type="InterPro" id="IPR039553">
    <property type="entry name" value="Prefoldin-like"/>
</dbReference>
<feature type="region of interest" description="Disordered" evidence="2">
    <location>
        <begin position="181"/>
        <end position="289"/>
    </location>
</feature>
<dbReference type="SUPFAM" id="SSF46579">
    <property type="entry name" value="Prefoldin"/>
    <property type="match status" value="1"/>
</dbReference>
<feature type="compositionally biased region" description="Polar residues" evidence="2">
    <location>
        <begin position="218"/>
        <end position="237"/>
    </location>
</feature>
<feature type="coiled-coil region" evidence="1">
    <location>
        <begin position="92"/>
        <end position="126"/>
    </location>
</feature>
<name>A0A8A3PII1_9HELO</name>
<reference evidence="4" key="1">
    <citation type="submission" date="2020-10" db="EMBL/GenBank/DDBJ databases">
        <title>Genome Sequence of Monilinia vaccinii-corymbosi Sheds Light on Mummy Berry Disease Infection of Blueberry and Mating Type.</title>
        <authorList>
            <person name="Yow A.G."/>
            <person name="Zhang Y."/>
            <person name="Bansal K."/>
            <person name="Eacker S.M."/>
            <person name="Sullivan S."/>
            <person name="Liachko I."/>
            <person name="Cubeta M.A."/>
            <person name="Rollins J.A."/>
            <person name="Ashrafi H."/>
        </authorList>
    </citation>
    <scope>NUCLEOTIDE SEQUENCE</scope>
    <source>
        <strain evidence="4">RL-1</strain>
    </source>
</reference>
<feature type="compositionally biased region" description="Low complexity" evidence="2">
    <location>
        <begin position="485"/>
        <end position="501"/>
    </location>
</feature>
<dbReference type="GO" id="GO:0003714">
    <property type="term" value="F:transcription corepressor activity"/>
    <property type="evidence" value="ECO:0007669"/>
    <property type="project" value="TreeGrafter"/>
</dbReference>
<dbReference type="PANTHER" id="PTHR15111:SF0">
    <property type="entry name" value="UNCONVENTIONAL PREFOLDIN RPB5 INTERACTOR 1"/>
    <property type="match status" value="1"/>
</dbReference>
<feature type="region of interest" description="Disordered" evidence="2">
    <location>
        <begin position="383"/>
        <end position="525"/>
    </location>
</feature>
<feature type="compositionally biased region" description="Acidic residues" evidence="2">
    <location>
        <begin position="309"/>
        <end position="332"/>
    </location>
</feature>
<dbReference type="Proteomes" id="UP000672032">
    <property type="component" value="Chromosome 5"/>
</dbReference>
<accession>A0A8A3PII1</accession>
<feature type="compositionally biased region" description="Basic and acidic residues" evidence="2">
    <location>
        <begin position="384"/>
        <end position="393"/>
    </location>
</feature>
<evidence type="ECO:0000259" key="3">
    <source>
        <dbReference type="Pfam" id="PF12927"/>
    </source>
</evidence>
<dbReference type="InterPro" id="IPR024325">
    <property type="entry name" value="DUF3835"/>
</dbReference>
<organism evidence="4 5">
    <name type="scientific">Monilinia vaccinii-corymbosi</name>
    <dbReference type="NCBI Taxonomy" id="61207"/>
    <lineage>
        <taxon>Eukaryota</taxon>
        <taxon>Fungi</taxon>
        <taxon>Dikarya</taxon>
        <taxon>Ascomycota</taxon>
        <taxon>Pezizomycotina</taxon>
        <taxon>Leotiomycetes</taxon>
        <taxon>Helotiales</taxon>
        <taxon>Sclerotiniaceae</taxon>
        <taxon>Monilinia</taxon>
    </lineage>
</organism>